<accession>A0A1B2IEC0</accession>
<evidence type="ECO:0000313" key="1">
    <source>
        <dbReference type="EMBL" id="ANZ49589.1"/>
    </source>
</evidence>
<dbReference type="EMBL" id="KX397369">
    <property type="protein sequence ID" value="ANZ49589.1"/>
    <property type="molecule type" value="Genomic_DNA"/>
</dbReference>
<sequence length="205" mass="23941">MHILMSLESYLKGLSFHEEAVKTAYLIVAREIAKQDYIEDWAPLSGMWQAMRFIVHEGGLELALAEEYVEPRMVKKVRQLLLALMGDFDNFPRHSMDVNRSYLGSVSEVKAALDMPLVFARDEDLLNHNLWFAGSMESPCYVEEREIISSEQEWGNLVVKYPHGPYMWRADWDAFVPRADSMRHKHVMILDVEAERERFEALFKE</sequence>
<protein>
    <submittedName>
        <fullName evidence="1">Uncharacterized protein</fullName>
    </submittedName>
</protein>
<dbReference type="Proteomes" id="UP000202923">
    <property type="component" value="Genome"/>
</dbReference>
<evidence type="ECO:0000313" key="2">
    <source>
        <dbReference type="Proteomes" id="UP000202923"/>
    </source>
</evidence>
<reference evidence="1 2" key="1">
    <citation type="submission" date="2016-06" db="EMBL/GenBank/DDBJ databases">
        <authorList>
            <person name="Kjaerup R.B."/>
            <person name="Dalgaard T.S."/>
            <person name="Juul-Madsen H.R."/>
        </authorList>
    </citation>
    <scope>NUCLEOTIDE SEQUENCE [LARGE SCALE GENOMIC DNA]</scope>
</reference>
<dbReference type="RefSeq" id="YP_009278842.1">
    <property type="nucleotide sequence ID" value="NC_031010.1"/>
</dbReference>
<gene>
    <name evidence="1" type="ORF">KWAN_237</name>
</gene>
<dbReference type="GeneID" id="29062081"/>
<organism evidence="1 2">
    <name type="scientific">Erwinia phage vB_EamM_Kwan</name>
    <dbReference type="NCBI Taxonomy" id="1883374"/>
    <lineage>
        <taxon>Viruses</taxon>
        <taxon>Duplodnaviria</taxon>
        <taxon>Heunggongvirae</taxon>
        <taxon>Uroviricota</taxon>
        <taxon>Caudoviricetes</taxon>
        <taxon>Chimalliviridae</taxon>
        <taxon>Wellingtonvirus</taxon>
        <taxon>Wellingtonvirus wellington</taxon>
    </lineage>
</organism>
<proteinExistence type="predicted"/>
<dbReference type="OrthoDB" id="30090at10239"/>
<dbReference type="KEGG" id="vg:29062081"/>
<name>A0A1B2IEC0_9CAUD</name>